<dbReference type="PANTHER" id="PTHR34573:SF1">
    <property type="entry name" value="VITAMIN K EPOXIDE REDUCTASE DOMAIN-CONTAINING PROTEIN"/>
    <property type="match status" value="1"/>
</dbReference>
<reference evidence="13" key="1">
    <citation type="submission" date="2017-09" db="EMBL/GenBank/DDBJ databases">
        <title>Depth-based differentiation of microbial function through sediment-hosted aquifers and enrichment of novel symbionts in the deep terrestrial subsurface.</title>
        <authorList>
            <person name="Probst A.J."/>
            <person name="Ladd B."/>
            <person name="Jarett J.K."/>
            <person name="Geller-Mcgrath D.E."/>
            <person name="Sieber C.M.K."/>
            <person name="Emerson J.B."/>
            <person name="Anantharaman K."/>
            <person name="Thomas B.C."/>
            <person name="Malmstrom R."/>
            <person name="Stieglmeier M."/>
            <person name="Klingl A."/>
            <person name="Woyke T."/>
            <person name="Ryan C.M."/>
            <person name="Banfield J.F."/>
        </authorList>
    </citation>
    <scope>NUCLEOTIDE SEQUENCE [LARGE SCALE GENOMIC DNA]</scope>
</reference>
<evidence type="ECO:0000256" key="6">
    <source>
        <dbReference type="ARBA" id="ARBA00023002"/>
    </source>
</evidence>
<name>A0A2M8LH12_9BACT</name>
<sequence length="134" mass="15315">MPLYQTLLFIFAGIGLLDTLYLSYHSITKTPVKCLFFPDEWCKKVQMSPQSKLFGFPNSYAGLAMYVAILIGTWLFIQGMIPFWPVTAVVVVGFLFSLYFTYIQALVLRAFCTWCVVSTINFMVLFVAVFFLRG</sequence>
<dbReference type="SMART" id="SM00756">
    <property type="entry name" value="VKc"/>
    <property type="match status" value="1"/>
</dbReference>
<organism evidence="12 13">
    <name type="scientific">Candidatus Uhrbacteria bacterium CG10_big_fil_rev_8_21_14_0_10_48_16</name>
    <dbReference type="NCBI Taxonomy" id="1975038"/>
    <lineage>
        <taxon>Bacteria</taxon>
        <taxon>Candidatus Uhriibacteriota</taxon>
    </lineage>
</organism>
<proteinExistence type="inferred from homology"/>
<feature type="transmembrane region" description="Helical" evidence="10">
    <location>
        <begin position="6"/>
        <end position="24"/>
    </location>
</feature>
<evidence type="ECO:0000259" key="11">
    <source>
        <dbReference type="SMART" id="SM00756"/>
    </source>
</evidence>
<evidence type="ECO:0000256" key="4">
    <source>
        <dbReference type="ARBA" id="ARBA00022719"/>
    </source>
</evidence>
<dbReference type="Proteomes" id="UP000231436">
    <property type="component" value="Unassembled WGS sequence"/>
</dbReference>
<keyword evidence="4" id="KW-0874">Quinone</keyword>
<evidence type="ECO:0000313" key="13">
    <source>
        <dbReference type="Proteomes" id="UP000231436"/>
    </source>
</evidence>
<keyword evidence="3 10" id="KW-0812">Transmembrane</keyword>
<dbReference type="PANTHER" id="PTHR34573">
    <property type="entry name" value="VKC DOMAIN-CONTAINING PROTEIN"/>
    <property type="match status" value="1"/>
</dbReference>
<dbReference type="GO" id="GO:0048038">
    <property type="term" value="F:quinone binding"/>
    <property type="evidence" value="ECO:0007669"/>
    <property type="project" value="UniProtKB-KW"/>
</dbReference>
<feature type="transmembrane region" description="Helical" evidence="10">
    <location>
        <begin position="110"/>
        <end position="132"/>
    </location>
</feature>
<protein>
    <recommendedName>
        <fullName evidence="11">Vitamin K epoxide reductase domain-containing protein</fullName>
    </recommendedName>
</protein>
<feature type="transmembrane region" description="Helical" evidence="10">
    <location>
        <begin position="53"/>
        <end position="77"/>
    </location>
</feature>
<evidence type="ECO:0000256" key="1">
    <source>
        <dbReference type="ARBA" id="ARBA00004141"/>
    </source>
</evidence>
<gene>
    <name evidence="12" type="ORF">COV05_03175</name>
</gene>
<accession>A0A2M8LH12</accession>
<dbReference type="Pfam" id="PF07884">
    <property type="entry name" value="VKOR"/>
    <property type="match status" value="1"/>
</dbReference>
<keyword evidence="8" id="KW-1015">Disulfide bond</keyword>
<evidence type="ECO:0000256" key="2">
    <source>
        <dbReference type="ARBA" id="ARBA00006214"/>
    </source>
</evidence>
<dbReference type="GO" id="GO:0016020">
    <property type="term" value="C:membrane"/>
    <property type="evidence" value="ECO:0007669"/>
    <property type="project" value="UniProtKB-SubCell"/>
</dbReference>
<evidence type="ECO:0000256" key="9">
    <source>
        <dbReference type="ARBA" id="ARBA00023284"/>
    </source>
</evidence>
<keyword evidence="9" id="KW-0676">Redox-active center</keyword>
<comment type="similarity">
    <text evidence="2">Belongs to the VKOR family.</text>
</comment>
<evidence type="ECO:0000256" key="3">
    <source>
        <dbReference type="ARBA" id="ARBA00022692"/>
    </source>
</evidence>
<dbReference type="GO" id="GO:0016491">
    <property type="term" value="F:oxidoreductase activity"/>
    <property type="evidence" value="ECO:0007669"/>
    <property type="project" value="UniProtKB-KW"/>
</dbReference>
<dbReference type="InterPro" id="IPR044698">
    <property type="entry name" value="VKOR/LTO1"/>
</dbReference>
<evidence type="ECO:0000256" key="7">
    <source>
        <dbReference type="ARBA" id="ARBA00023136"/>
    </source>
</evidence>
<evidence type="ECO:0000313" key="12">
    <source>
        <dbReference type="EMBL" id="PJE76740.1"/>
    </source>
</evidence>
<dbReference type="EMBL" id="PFEU01000015">
    <property type="protein sequence ID" value="PJE76740.1"/>
    <property type="molecule type" value="Genomic_DNA"/>
</dbReference>
<feature type="transmembrane region" description="Helical" evidence="10">
    <location>
        <begin position="83"/>
        <end position="103"/>
    </location>
</feature>
<dbReference type="InterPro" id="IPR012932">
    <property type="entry name" value="VKOR"/>
</dbReference>
<dbReference type="Gene3D" id="1.20.1440.130">
    <property type="entry name" value="VKOR domain"/>
    <property type="match status" value="1"/>
</dbReference>
<keyword evidence="5 10" id="KW-1133">Transmembrane helix</keyword>
<comment type="subcellular location">
    <subcellularLocation>
        <location evidence="1">Membrane</location>
        <topology evidence="1">Multi-pass membrane protein</topology>
    </subcellularLocation>
</comment>
<dbReference type="CDD" id="cd12916">
    <property type="entry name" value="VKOR_1"/>
    <property type="match status" value="1"/>
</dbReference>
<dbReference type="InterPro" id="IPR038354">
    <property type="entry name" value="VKOR_sf"/>
</dbReference>
<evidence type="ECO:0000256" key="8">
    <source>
        <dbReference type="ARBA" id="ARBA00023157"/>
    </source>
</evidence>
<keyword evidence="7 10" id="KW-0472">Membrane</keyword>
<keyword evidence="6" id="KW-0560">Oxidoreductase</keyword>
<comment type="caution">
    <text evidence="12">The sequence shown here is derived from an EMBL/GenBank/DDBJ whole genome shotgun (WGS) entry which is preliminary data.</text>
</comment>
<dbReference type="AlphaFoldDB" id="A0A2M8LH12"/>
<feature type="domain" description="Vitamin K epoxide reductase" evidence="11">
    <location>
        <begin position="1"/>
        <end position="133"/>
    </location>
</feature>
<evidence type="ECO:0000256" key="10">
    <source>
        <dbReference type="SAM" id="Phobius"/>
    </source>
</evidence>
<evidence type="ECO:0000256" key="5">
    <source>
        <dbReference type="ARBA" id="ARBA00022989"/>
    </source>
</evidence>